<name>A0A0U3LDY0_9BURK</name>
<gene>
    <name evidence="3" type="ORF">RD2015_169</name>
</gene>
<protein>
    <submittedName>
        <fullName evidence="3">Uncharacterized protein</fullName>
    </submittedName>
</protein>
<organism evidence="3 4">
    <name type="scientific">Roseateles depolymerans</name>
    <dbReference type="NCBI Taxonomy" id="76731"/>
    <lineage>
        <taxon>Bacteria</taxon>
        <taxon>Pseudomonadati</taxon>
        <taxon>Pseudomonadota</taxon>
        <taxon>Betaproteobacteria</taxon>
        <taxon>Burkholderiales</taxon>
        <taxon>Sphaerotilaceae</taxon>
        <taxon>Roseateles</taxon>
    </lineage>
</organism>
<evidence type="ECO:0000256" key="2">
    <source>
        <dbReference type="SAM" id="SignalP"/>
    </source>
</evidence>
<reference evidence="3 4" key="1">
    <citation type="submission" date="2015-12" db="EMBL/GenBank/DDBJ databases">
        <title>Complete genome of Roseateles depolymerans KCTC 42856.</title>
        <authorList>
            <person name="Kim K.M."/>
        </authorList>
    </citation>
    <scope>NUCLEOTIDE SEQUENCE [LARGE SCALE GENOMIC DNA]</scope>
    <source>
        <strain evidence="3 4">KCTC 42856</strain>
    </source>
</reference>
<accession>A0A0U3LDY0</accession>
<dbReference type="OrthoDB" id="9156668at2"/>
<sequence length="153" mass="16595" precursor="true">MPTSRLIPWWLALASLGGHASLQAAPEPFSCPLQMPLTEQALPAQSLAEVGSGWTSHAARTQHVLTNFAVNSGPPGTPNGEIYDKQEERKDGKGGATRTLSWNLQGMTGGVAICSYFRTRVELVRSLDGYSRCQVVYKRSHNTDFELSSASCQ</sequence>
<feature type="chain" id="PRO_5043780614" evidence="2">
    <location>
        <begin position="25"/>
        <end position="153"/>
    </location>
</feature>
<dbReference type="AlphaFoldDB" id="A0A0U3LDY0"/>
<dbReference type="NCBIfam" id="NF042415">
    <property type="entry name" value="STY0301_fam"/>
    <property type="match status" value="1"/>
</dbReference>
<feature type="region of interest" description="Disordered" evidence="1">
    <location>
        <begin position="70"/>
        <end position="97"/>
    </location>
</feature>
<evidence type="ECO:0000313" key="3">
    <source>
        <dbReference type="EMBL" id="ALV04674.1"/>
    </source>
</evidence>
<keyword evidence="4" id="KW-1185">Reference proteome</keyword>
<keyword evidence="2" id="KW-0732">Signal</keyword>
<dbReference type="STRING" id="76731.RD2015_169"/>
<evidence type="ECO:0000256" key="1">
    <source>
        <dbReference type="SAM" id="MobiDB-lite"/>
    </source>
</evidence>
<dbReference type="Proteomes" id="UP000060699">
    <property type="component" value="Chromosome"/>
</dbReference>
<feature type="signal peptide" evidence="2">
    <location>
        <begin position="1"/>
        <end position="24"/>
    </location>
</feature>
<evidence type="ECO:0000313" key="4">
    <source>
        <dbReference type="Proteomes" id="UP000060699"/>
    </source>
</evidence>
<dbReference type="KEGG" id="rdp:RD2015_169"/>
<dbReference type="InterPro" id="IPR049973">
    <property type="entry name" value="STY0301-like"/>
</dbReference>
<proteinExistence type="predicted"/>
<dbReference type="EMBL" id="CP013729">
    <property type="protein sequence ID" value="ALV04674.1"/>
    <property type="molecule type" value="Genomic_DNA"/>
</dbReference>
<feature type="compositionally biased region" description="Basic and acidic residues" evidence="1">
    <location>
        <begin position="82"/>
        <end position="93"/>
    </location>
</feature>
<dbReference type="RefSeq" id="WP_058933271.1">
    <property type="nucleotide sequence ID" value="NZ_CP013729.1"/>
</dbReference>